<reference evidence="2" key="1">
    <citation type="journal article" date="2019" name="Mar. Drugs">
        <title>Conotoxin diversity in the venom gland transcriptome of the Magician's Cone, Pionoconus magus.</title>
        <authorList>
            <person name="Pardos-Blas J.R."/>
            <person name="Irisarri I."/>
            <person name="Abalde S."/>
            <person name="Tenorio M.J."/>
            <person name="Zardoya R."/>
        </authorList>
    </citation>
    <scope>NUCLEOTIDE SEQUENCE</scope>
    <source>
        <tissue evidence="2">Venom gland</tissue>
    </source>
</reference>
<feature type="chain" id="PRO_5024356626" evidence="1">
    <location>
        <begin position="29"/>
        <end position="94"/>
    </location>
</feature>
<evidence type="ECO:0000313" key="2">
    <source>
        <dbReference type="EMBL" id="QFQ61019.1"/>
    </source>
</evidence>
<keyword evidence="1" id="KW-0732">Signal</keyword>
<dbReference type="AlphaFoldDB" id="A0A5P8I0N1"/>
<accession>A0A5P8I0N1</accession>
<proteinExistence type="evidence at transcript level"/>
<feature type="signal peptide" evidence="1">
    <location>
        <begin position="1"/>
        <end position="28"/>
    </location>
</feature>
<evidence type="ECO:0000256" key="1">
    <source>
        <dbReference type="SAM" id="SignalP"/>
    </source>
</evidence>
<sequence length="94" mass="11101">MVKMFRPTYFSFLLLSVVLLDMMSMVVCRCPYIGPQCDINVGCTCRDHRCCRLSHNKPTQCMHPERCKHAHDRRQTILTRDKFISVLHGREPYQ</sequence>
<protein>
    <submittedName>
        <fullName evidence="2">Conotoxin superfamily I5</fullName>
    </submittedName>
</protein>
<name>A0A5P8I0N1_CONMA</name>
<organism evidence="2">
    <name type="scientific">Conus magus</name>
    <name type="common">Magical cone</name>
    <dbReference type="NCBI Taxonomy" id="6492"/>
    <lineage>
        <taxon>Eukaryota</taxon>
        <taxon>Metazoa</taxon>
        <taxon>Spiralia</taxon>
        <taxon>Lophotrochozoa</taxon>
        <taxon>Mollusca</taxon>
        <taxon>Gastropoda</taxon>
        <taxon>Caenogastropoda</taxon>
        <taxon>Neogastropoda</taxon>
        <taxon>Conoidea</taxon>
        <taxon>Conidae</taxon>
        <taxon>Conus</taxon>
        <taxon>Pionoconus</taxon>
    </lineage>
</organism>
<dbReference type="EMBL" id="MN517336">
    <property type="protein sequence ID" value="QFQ61019.1"/>
    <property type="molecule type" value="mRNA"/>
</dbReference>